<dbReference type="STRING" id="6945.B7QIV3"/>
<dbReference type="Pfam" id="PF00884">
    <property type="entry name" value="Sulfatase"/>
    <property type="match status" value="1"/>
</dbReference>
<keyword evidence="3" id="KW-0479">Metal-binding</keyword>
<dbReference type="VEuPathDB" id="VectorBase:ISCI023253"/>
<dbReference type="EMBL" id="ABJB011065831">
    <property type="status" value="NOT_ANNOTATED_CDS"/>
    <property type="molecule type" value="Genomic_DNA"/>
</dbReference>
<evidence type="ECO:0000313" key="9">
    <source>
        <dbReference type="Proteomes" id="UP000001555"/>
    </source>
</evidence>
<name>B7QIV3_IXOSC</name>
<evidence type="ECO:0000256" key="3">
    <source>
        <dbReference type="ARBA" id="ARBA00022723"/>
    </source>
</evidence>
<organism>
    <name type="scientific">Ixodes scapularis</name>
    <name type="common">Black-legged tick</name>
    <name type="synonym">Deer tick</name>
    <dbReference type="NCBI Taxonomy" id="6945"/>
    <lineage>
        <taxon>Eukaryota</taxon>
        <taxon>Metazoa</taxon>
        <taxon>Ecdysozoa</taxon>
        <taxon>Arthropoda</taxon>
        <taxon>Chelicerata</taxon>
        <taxon>Arachnida</taxon>
        <taxon>Acari</taxon>
        <taxon>Parasitiformes</taxon>
        <taxon>Ixodida</taxon>
        <taxon>Ixodoidea</taxon>
        <taxon>Ixodidae</taxon>
        <taxon>Ixodinae</taxon>
        <taxon>Ixodes</taxon>
    </lineage>
</organism>
<evidence type="ECO:0000259" key="6">
    <source>
        <dbReference type="Pfam" id="PF00884"/>
    </source>
</evidence>
<dbReference type="GO" id="GO:0008484">
    <property type="term" value="F:sulfuric ester hydrolase activity"/>
    <property type="evidence" value="ECO:0000318"/>
    <property type="project" value="GO_Central"/>
</dbReference>
<dbReference type="HOGENOM" id="CLU_052891_0_0_1"/>
<evidence type="ECO:0000313" key="7">
    <source>
        <dbReference type="EMBL" id="EEC18775.1"/>
    </source>
</evidence>
<dbReference type="InterPro" id="IPR000917">
    <property type="entry name" value="Sulfatase_N"/>
</dbReference>
<evidence type="ECO:0000256" key="1">
    <source>
        <dbReference type="ARBA" id="ARBA00001913"/>
    </source>
</evidence>
<sequence length="254" mass="28006">MAVILGAVYELDQSVGMVMESLHRRGMLENSVVVFSSDNGARPLGLGANAGSNWPLRGGKSTLWEGGVRGAAFVWSPLLSRVGRLSDQMMHISDWLPTFYTAAGGNLSRLGDIDGKDMWDALSKNLASPRHEILLNIDPIYNYSALIFENRKVILGDTAGGLYSLRTPVPGGTRPVDGLDQMMLNSRTGAVLRDFYKVQQVPVRPNWRQEVAVNCSYYNPRNNFSDNVSLYYFDVKQDPCELDNLAATNVTVSI</sequence>
<dbReference type="PANTHER" id="PTHR10342">
    <property type="entry name" value="ARYLSULFATASE"/>
    <property type="match status" value="1"/>
</dbReference>
<comment type="cofactor">
    <cofactor evidence="1">
        <name>Ca(2+)</name>
        <dbReference type="ChEBI" id="CHEBI:29108"/>
    </cofactor>
</comment>
<evidence type="ECO:0000256" key="4">
    <source>
        <dbReference type="ARBA" id="ARBA00022837"/>
    </source>
</evidence>
<reference evidence="7 9" key="1">
    <citation type="submission" date="2008-03" db="EMBL/GenBank/DDBJ databases">
        <title>Annotation of Ixodes scapularis.</title>
        <authorList>
            <consortium name="Ixodes scapularis Genome Project Consortium"/>
            <person name="Caler E."/>
            <person name="Hannick L.I."/>
            <person name="Bidwell S."/>
            <person name="Joardar V."/>
            <person name="Thiagarajan M."/>
            <person name="Amedeo P."/>
            <person name="Galinsky K.J."/>
            <person name="Schobel S."/>
            <person name="Inman J."/>
            <person name="Hostetler J."/>
            <person name="Miller J."/>
            <person name="Hammond M."/>
            <person name="Megy K."/>
            <person name="Lawson D."/>
            <person name="Kodira C."/>
            <person name="Sutton G."/>
            <person name="Meyer J."/>
            <person name="Hill C.A."/>
            <person name="Birren B."/>
            <person name="Nene V."/>
            <person name="Collins F."/>
            <person name="Alarcon-Chaidez F."/>
            <person name="Wikel S."/>
            <person name="Strausberg R."/>
        </authorList>
    </citation>
    <scope>NUCLEOTIDE SEQUENCE [LARGE SCALE GENOMIC DNA]</scope>
    <source>
        <strain evidence="9">Wikel</strain>
        <strain evidence="7">Wikel colony</strain>
    </source>
</reference>
<dbReference type="AlphaFoldDB" id="B7QIV3"/>
<reference evidence="8" key="2">
    <citation type="submission" date="2020-05" db="UniProtKB">
        <authorList>
            <consortium name="EnsemblMetazoa"/>
        </authorList>
    </citation>
    <scope>IDENTIFICATION</scope>
    <source>
        <strain evidence="8">wikel</strain>
    </source>
</reference>
<dbReference type="VEuPathDB" id="VectorBase:ISCW023253"/>
<dbReference type="EMBL" id="DS948226">
    <property type="protein sequence ID" value="EEC18775.1"/>
    <property type="molecule type" value="Genomic_DNA"/>
</dbReference>
<dbReference type="Gene3D" id="3.40.720.10">
    <property type="entry name" value="Alkaline Phosphatase, subunit A"/>
    <property type="match status" value="1"/>
</dbReference>
<dbReference type="VEuPathDB" id="VectorBase:ISCP_003842"/>
<evidence type="ECO:0000256" key="2">
    <source>
        <dbReference type="ARBA" id="ARBA00008779"/>
    </source>
</evidence>
<accession>B7QIV3</accession>
<keyword evidence="4" id="KW-0106">Calcium</keyword>
<dbReference type="InterPro" id="IPR017850">
    <property type="entry name" value="Alkaline_phosphatase_core_sf"/>
</dbReference>
<dbReference type="PANTHER" id="PTHR10342:SF273">
    <property type="entry name" value="RE14504P"/>
    <property type="match status" value="1"/>
</dbReference>
<dbReference type="GO" id="GO:0003943">
    <property type="term" value="F:N-acetylgalactosamine-4-sulfatase activity"/>
    <property type="evidence" value="ECO:0007669"/>
    <property type="project" value="UniProtKB-EC"/>
</dbReference>
<protein>
    <submittedName>
        <fullName evidence="7 8">Arylsulfatase B, putative</fullName>
        <ecNumber evidence="7">3.1.6.12</ecNumber>
    </submittedName>
</protein>
<dbReference type="GO" id="GO:0046872">
    <property type="term" value="F:metal ion binding"/>
    <property type="evidence" value="ECO:0007669"/>
    <property type="project" value="UniProtKB-KW"/>
</dbReference>
<keyword evidence="5" id="KW-0325">Glycoprotein</keyword>
<dbReference type="PaxDb" id="6945-B7QIV3"/>
<dbReference type="EnsemblMetazoa" id="ISCW023253-RA">
    <property type="protein sequence ID" value="ISCW023253-PA"/>
    <property type="gene ID" value="ISCW023253"/>
</dbReference>
<dbReference type="InParanoid" id="B7QIV3"/>
<proteinExistence type="inferred from homology"/>
<feature type="domain" description="Sulfatase N-terminal" evidence="6">
    <location>
        <begin position="3"/>
        <end position="104"/>
    </location>
</feature>
<gene>
    <name evidence="7" type="ORF">IscW_ISCW023253</name>
</gene>
<evidence type="ECO:0000256" key="5">
    <source>
        <dbReference type="ARBA" id="ARBA00023180"/>
    </source>
</evidence>
<dbReference type="Proteomes" id="UP000001555">
    <property type="component" value="Unassembled WGS sequence"/>
</dbReference>
<comment type="similarity">
    <text evidence="2">Belongs to the sulfatase family.</text>
</comment>
<keyword evidence="9" id="KW-1185">Reference proteome</keyword>
<evidence type="ECO:0000313" key="8">
    <source>
        <dbReference type="EnsemblMetazoa" id="ISCW023253-PA"/>
    </source>
</evidence>
<dbReference type="InterPro" id="IPR047115">
    <property type="entry name" value="ARSB"/>
</dbReference>
<dbReference type="EC" id="3.1.6.12" evidence="7"/>
<keyword evidence="7" id="KW-0378">Hydrolase</keyword>
<dbReference type="SUPFAM" id="SSF53649">
    <property type="entry name" value="Alkaline phosphatase-like"/>
    <property type="match status" value="1"/>
</dbReference>
<dbReference type="OrthoDB" id="103349at2759"/>
<dbReference type="Gene3D" id="3.30.1120.10">
    <property type="match status" value="1"/>
</dbReference>